<sequence>MYLKQTPSLPTPMVIALWRSTIITVSFVSPSQAHLFGNEVDCPQQSKRWETATLPELSGFLRYSKKWHARRFARRPRQPPPGLNYSLRSNQQLPACLHLPMQLSPPPFHFLSQLSSFISPYLDLTKGGS</sequence>
<name>A0AAE0U540_9PEZI</name>
<keyword evidence="2" id="KW-1185">Reference proteome</keyword>
<evidence type="ECO:0000313" key="2">
    <source>
        <dbReference type="Proteomes" id="UP001285441"/>
    </source>
</evidence>
<proteinExistence type="predicted"/>
<protein>
    <submittedName>
        <fullName evidence="1">Uncharacterized protein</fullName>
    </submittedName>
</protein>
<accession>A0AAE0U540</accession>
<dbReference type="AlphaFoldDB" id="A0AAE0U540"/>
<evidence type="ECO:0000313" key="1">
    <source>
        <dbReference type="EMBL" id="KAK3391177.1"/>
    </source>
</evidence>
<reference evidence="1" key="1">
    <citation type="journal article" date="2023" name="Mol. Phylogenet. Evol.">
        <title>Genome-scale phylogeny and comparative genomics of the fungal order Sordariales.</title>
        <authorList>
            <person name="Hensen N."/>
            <person name="Bonometti L."/>
            <person name="Westerberg I."/>
            <person name="Brannstrom I.O."/>
            <person name="Guillou S."/>
            <person name="Cros-Aarteil S."/>
            <person name="Calhoun S."/>
            <person name="Haridas S."/>
            <person name="Kuo A."/>
            <person name="Mondo S."/>
            <person name="Pangilinan J."/>
            <person name="Riley R."/>
            <person name="LaButti K."/>
            <person name="Andreopoulos B."/>
            <person name="Lipzen A."/>
            <person name="Chen C."/>
            <person name="Yan M."/>
            <person name="Daum C."/>
            <person name="Ng V."/>
            <person name="Clum A."/>
            <person name="Steindorff A."/>
            <person name="Ohm R.A."/>
            <person name="Martin F."/>
            <person name="Silar P."/>
            <person name="Natvig D.O."/>
            <person name="Lalanne C."/>
            <person name="Gautier V."/>
            <person name="Ament-Velasquez S.L."/>
            <person name="Kruys A."/>
            <person name="Hutchinson M.I."/>
            <person name="Powell A.J."/>
            <person name="Barry K."/>
            <person name="Miller A.N."/>
            <person name="Grigoriev I.V."/>
            <person name="Debuchy R."/>
            <person name="Gladieux P."/>
            <person name="Hiltunen Thoren M."/>
            <person name="Johannesson H."/>
        </authorList>
    </citation>
    <scope>NUCLEOTIDE SEQUENCE</scope>
    <source>
        <strain evidence="1">CBS 232.78</strain>
    </source>
</reference>
<gene>
    <name evidence="1" type="ORF">B0H63DRAFT_132937</name>
</gene>
<dbReference type="EMBL" id="JAULSW010000002">
    <property type="protein sequence ID" value="KAK3391177.1"/>
    <property type="molecule type" value="Genomic_DNA"/>
</dbReference>
<reference evidence="1" key="2">
    <citation type="submission" date="2023-06" db="EMBL/GenBank/DDBJ databases">
        <authorList>
            <consortium name="Lawrence Berkeley National Laboratory"/>
            <person name="Haridas S."/>
            <person name="Hensen N."/>
            <person name="Bonometti L."/>
            <person name="Westerberg I."/>
            <person name="Brannstrom I.O."/>
            <person name="Guillou S."/>
            <person name="Cros-Aarteil S."/>
            <person name="Calhoun S."/>
            <person name="Kuo A."/>
            <person name="Mondo S."/>
            <person name="Pangilinan J."/>
            <person name="Riley R."/>
            <person name="LaButti K."/>
            <person name="Andreopoulos B."/>
            <person name="Lipzen A."/>
            <person name="Chen C."/>
            <person name="Yanf M."/>
            <person name="Daum C."/>
            <person name="Ng V."/>
            <person name="Clum A."/>
            <person name="Steindorff A."/>
            <person name="Ohm R."/>
            <person name="Martin F."/>
            <person name="Silar P."/>
            <person name="Natvig D."/>
            <person name="Lalanne C."/>
            <person name="Gautier V."/>
            <person name="Ament-velasquez S.L."/>
            <person name="Kruys A."/>
            <person name="Hutchinson M.I."/>
            <person name="Powell A.J."/>
            <person name="Barry K."/>
            <person name="Miller A.N."/>
            <person name="Grigoriev I.V."/>
            <person name="Debuchy R."/>
            <person name="Gladieux P."/>
            <person name="Thoren M.H."/>
            <person name="Johannesson H."/>
        </authorList>
    </citation>
    <scope>NUCLEOTIDE SEQUENCE</scope>
    <source>
        <strain evidence="1">CBS 232.78</strain>
    </source>
</reference>
<organism evidence="1 2">
    <name type="scientific">Podospora didyma</name>
    <dbReference type="NCBI Taxonomy" id="330526"/>
    <lineage>
        <taxon>Eukaryota</taxon>
        <taxon>Fungi</taxon>
        <taxon>Dikarya</taxon>
        <taxon>Ascomycota</taxon>
        <taxon>Pezizomycotina</taxon>
        <taxon>Sordariomycetes</taxon>
        <taxon>Sordariomycetidae</taxon>
        <taxon>Sordariales</taxon>
        <taxon>Podosporaceae</taxon>
        <taxon>Podospora</taxon>
    </lineage>
</organism>
<comment type="caution">
    <text evidence="1">The sequence shown here is derived from an EMBL/GenBank/DDBJ whole genome shotgun (WGS) entry which is preliminary data.</text>
</comment>
<dbReference type="Proteomes" id="UP001285441">
    <property type="component" value="Unassembled WGS sequence"/>
</dbReference>